<dbReference type="OrthoDB" id="5104613at2759"/>
<keyword evidence="2" id="KW-0830">Ubiquinone</keyword>
<keyword evidence="1" id="KW-0472">Membrane</keyword>
<proteinExistence type="predicted"/>
<organism evidence="2 3">
    <name type="scientific">Fusarium beomiforme</name>
    <dbReference type="NCBI Taxonomy" id="44412"/>
    <lineage>
        <taxon>Eukaryota</taxon>
        <taxon>Fungi</taxon>
        <taxon>Dikarya</taxon>
        <taxon>Ascomycota</taxon>
        <taxon>Pezizomycotina</taxon>
        <taxon>Sordariomycetes</taxon>
        <taxon>Hypocreomycetidae</taxon>
        <taxon>Hypocreales</taxon>
        <taxon>Nectriaceae</taxon>
        <taxon>Fusarium</taxon>
        <taxon>Fusarium burgessii species complex</taxon>
    </lineage>
</organism>
<accession>A0A9P5AEE9</accession>
<gene>
    <name evidence="2" type="ORF">FBEOM_9703</name>
</gene>
<comment type="caution">
    <text evidence="2">The sequence shown here is derived from an EMBL/GenBank/DDBJ whole genome shotgun (WGS) entry which is preliminary data.</text>
</comment>
<dbReference type="GO" id="GO:0032259">
    <property type="term" value="P:methylation"/>
    <property type="evidence" value="ECO:0007669"/>
    <property type="project" value="UniProtKB-KW"/>
</dbReference>
<dbReference type="EMBL" id="PVQB02000497">
    <property type="protein sequence ID" value="KAF4336412.1"/>
    <property type="molecule type" value="Genomic_DNA"/>
</dbReference>
<name>A0A9P5AEE9_9HYPO</name>
<keyword evidence="1" id="KW-0812">Transmembrane</keyword>
<keyword evidence="3" id="KW-1185">Reference proteome</keyword>
<protein>
    <submittedName>
        <fullName evidence="2">Ubiquinone biosynthesis methyltransferase</fullName>
    </submittedName>
</protein>
<dbReference type="Proteomes" id="UP000730481">
    <property type="component" value="Unassembled WGS sequence"/>
</dbReference>
<reference evidence="2" key="1">
    <citation type="journal article" date="2017" name="Mycologia">
        <title>Fusarium algeriense, sp. nov., a novel toxigenic crown rot pathogen of durum wheat from Algeria is nested in the Fusarium burgessii species complex.</title>
        <authorList>
            <person name="Laraba I."/>
            <person name="Keddad A."/>
            <person name="Boureghda H."/>
            <person name="Abdallah N."/>
            <person name="Vaughan M.M."/>
            <person name="Proctor R.H."/>
            <person name="Busman M."/>
            <person name="O'Donnell K."/>
        </authorList>
    </citation>
    <scope>NUCLEOTIDE SEQUENCE</scope>
    <source>
        <strain evidence="2">NRRL 25174</strain>
    </source>
</reference>
<keyword evidence="1" id="KW-1133">Transmembrane helix</keyword>
<dbReference type="AlphaFoldDB" id="A0A9P5AEE9"/>
<evidence type="ECO:0000313" key="3">
    <source>
        <dbReference type="Proteomes" id="UP000730481"/>
    </source>
</evidence>
<keyword evidence="2" id="KW-0489">Methyltransferase</keyword>
<evidence type="ECO:0000256" key="1">
    <source>
        <dbReference type="SAM" id="Phobius"/>
    </source>
</evidence>
<evidence type="ECO:0000313" key="2">
    <source>
        <dbReference type="EMBL" id="KAF4336412.1"/>
    </source>
</evidence>
<keyword evidence="2" id="KW-0808">Transferase</keyword>
<sequence length="77" mass="8512">MSSSPAVTIALLVLTLFAVLAALAWWLKSQVRVFVRAIFKHRQEKNKASASTVANAGETLKLTSIREPQWLQGWCAT</sequence>
<reference evidence="2" key="2">
    <citation type="submission" date="2020-02" db="EMBL/GenBank/DDBJ databases">
        <title>Identification and distribution of gene clusters putatively required for synthesis of sphingolipid metabolism inhibitors in phylogenetically diverse species of the filamentous fungus Fusarium.</title>
        <authorList>
            <person name="Kim H.-S."/>
            <person name="Busman M."/>
            <person name="Brown D.W."/>
            <person name="Divon H."/>
            <person name="Uhlig S."/>
            <person name="Proctor R.H."/>
        </authorList>
    </citation>
    <scope>NUCLEOTIDE SEQUENCE</scope>
    <source>
        <strain evidence="2">NRRL 25174</strain>
    </source>
</reference>
<feature type="transmembrane region" description="Helical" evidence="1">
    <location>
        <begin position="6"/>
        <end position="27"/>
    </location>
</feature>
<dbReference type="GO" id="GO:0008168">
    <property type="term" value="F:methyltransferase activity"/>
    <property type="evidence" value="ECO:0007669"/>
    <property type="project" value="UniProtKB-KW"/>
</dbReference>